<dbReference type="AlphaFoldDB" id="A0A2P2PUU8"/>
<evidence type="ECO:0000313" key="1">
    <source>
        <dbReference type="EMBL" id="MBX58409.1"/>
    </source>
</evidence>
<proteinExistence type="predicted"/>
<protein>
    <submittedName>
        <fullName evidence="1">Uncharacterized protein</fullName>
    </submittedName>
</protein>
<sequence>MACSAHIREHYTRPKIQRWNNSLYE</sequence>
<dbReference type="EMBL" id="GGEC01077925">
    <property type="protein sequence ID" value="MBX58409.1"/>
    <property type="molecule type" value="Transcribed_RNA"/>
</dbReference>
<reference evidence="1" key="1">
    <citation type="submission" date="2018-02" db="EMBL/GenBank/DDBJ databases">
        <title>Rhizophora mucronata_Transcriptome.</title>
        <authorList>
            <person name="Meera S.P."/>
            <person name="Sreeshan A."/>
            <person name="Augustine A."/>
        </authorList>
    </citation>
    <scope>NUCLEOTIDE SEQUENCE</scope>
    <source>
        <tissue evidence="1">Leaf</tissue>
    </source>
</reference>
<name>A0A2P2PUU8_RHIMU</name>
<organism evidence="1">
    <name type="scientific">Rhizophora mucronata</name>
    <name type="common">Asiatic mangrove</name>
    <dbReference type="NCBI Taxonomy" id="61149"/>
    <lineage>
        <taxon>Eukaryota</taxon>
        <taxon>Viridiplantae</taxon>
        <taxon>Streptophyta</taxon>
        <taxon>Embryophyta</taxon>
        <taxon>Tracheophyta</taxon>
        <taxon>Spermatophyta</taxon>
        <taxon>Magnoliopsida</taxon>
        <taxon>eudicotyledons</taxon>
        <taxon>Gunneridae</taxon>
        <taxon>Pentapetalae</taxon>
        <taxon>rosids</taxon>
        <taxon>fabids</taxon>
        <taxon>Malpighiales</taxon>
        <taxon>Rhizophoraceae</taxon>
        <taxon>Rhizophora</taxon>
    </lineage>
</organism>
<accession>A0A2P2PUU8</accession>